<dbReference type="EMBL" id="MHHS01000016">
    <property type="protein sequence ID" value="OGY37237.1"/>
    <property type="molecule type" value="Genomic_DNA"/>
</dbReference>
<evidence type="ECO:0000313" key="6">
    <source>
        <dbReference type="EMBL" id="OGY37237.1"/>
    </source>
</evidence>
<dbReference type="Pfam" id="PF03462">
    <property type="entry name" value="PCRF"/>
    <property type="match status" value="1"/>
</dbReference>
<dbReference type="InterPro" id="IPR004374">
    <property type="entry name" value="PrfB"/>
</dbReference>
<dbReference type="Gene3D" id="1.20.58.410">
    <property type="entry name" value="Release factor"/>
    <property type="match status" value="1"/>
</dbReference>
<dbReference type="AlphaFoldDB" id="A0A1G1XD94"/>
<comment type="caution">
    <text evidence="6">The sequence shown here is derived from an EMBL/GenBank/DDBJ whole genome shotgun (WGS) entry which is preliminary data.</text>
</comment>
<dbReference type="InterPro" id="IPR045853">
    <property type="entry name" value="Pep_chain_release_fac_I_sf"/>
</dbReference>
<evidence type="ECO:0000259" key="5">
    <source>
        <dbReference type="PROSITE" id="PS00745"/>
    </source>
</evidence>
<reference evidence="6 7" key="1">
    <citation type="journal article" date="2016" name="Nat. Commun.">
        <title>Thousands of microbial genomes shed light on interconnected biogeochemical processes in an aquifer system.</title>
        <authorList>
            <person name="Anantharaman K."/>
            <person name="Brown C.T."/>
            <person name="Hug L.A."/>
            <person name="Sharon I."/>
            <person name="Castelle C.J."/>
            <person name="Probst A.J."/>
            <person name="Thomas B.C."/>
            <person name="Singh A."/>
            <person name="Wilkins M.J."/>
            <person name="Karaoz U."/>
            <person name="Brodie E.L."/>
            <person name="Williams K.H."/>
            <person name="Hubbard S.S."/>
            <person name="Banfield J.F."/>
        </authorList>
    </citation>
    <scope>NUCLEOTIDE SEQUENCE [LARGE SCALE GENOMIC DNA]</scope>
</reference>
<dbReference type="Pfam" id="PF00472">
    <property type="entry name" value="RF-1"/>
    <property type="match status" value="1"/>
</dbReference>
<dbReference type="SUPFAM" id="SSF75620">
    <property type="entry name" value="Release factor"/>
    <property type="match status" value="1"/>
</dbReference>
<evidence type="ECO:0000256" key="3">
    <source>
        <dbReference type="ARBA" id="ARBA00022917"/>
    </source>
</evidence>
<dbReference type="PROSITE" id="PS00745">
    <property type="entry name" value="RF_PROK_I"/>
    <property type="match status" value="1"/>
</dbReference>
<evidence type="ECO:0000313" key="7">
    <source>
        <dbReference type="Proteomes" id="UP000177941"/>
    </source>
</evidence>
<comment type="similarity">
    <text evidence="1">Belongs to the prokaryotic/mitochondrial release factor family.</text>
</comment>
<evidence type="ECO:0000256" key="1">
    <source>
        <dbReference type="ARBA" id="ARBA00010835"/>
    </source>
</evidence>
<evidence type="ECO:0000256" key="2">
    <source>
        <dbReference type="ARBA" id="ARBA00022481"/>
    </source>
</evidence>
<dbReference type="Proteomes" id="UP000177941">
    <property type="component" value="Unassembled WGS sequence"/>
</dbReference>
<dbReference type="Gene3D" id="3.30.70.1660">
    <property type="match status" value="1"/>
</dbReference>
<dbReference type="GO" id="GO:0005737">
    <property type="term" value="C:cytoplasm"/>
    <property type="evidence" value="ECO:0007669"/>
    <property type="project" value="InterPro"/>
</dbReference>
<keyword evidence="3" id="KW-0648">Protein biosynthesis</keyword>
<dbReference type="InterPro" id="IPR005139">
    <property type="entry name" value="PCRF"/>
</dbReference>
<accession>A0A1G1XD94</accession>
<keyword evidence="2" id="KW-0488">Methylation</keyword>
<dbReference type="GO" id="GO:0016149">
    <property type="term" value="F:translation release factor activity, codon specific"/>
    <property type="evidence" value="ECO:0007669"/>
    <property type="project" value="InterPro"/>
</dbReference>
<evidence type="ECO:0000256" key="4">
    <source>
        <dbReference type="NCBIfam" id="TIGR00020"/>
    </source>
</evidence>
<name>A0A1G1XD94_9BACT</name>
<sequence length="320" mass="35871">MTALQNNSGFWNDSQNAAKLNKELTDASSLVEWFESMAHQLEELKPDEKADDEWVGLAQPELEKIEKEIAEKEFLLRFNGPHDANNAIITIQSGAGGTDAQDWAAMLERMYMRFAEQKKWKVSLIDRMPGEEAGIKHVTFIISGDHAYGLLKGEHGVHRLVRLSPFNADHLRQTSFARVEAIPEIAEAEAPNIDASDLEIDTYRASGAGGQHVNKTSSAVRIRHIPTGIVTQSQSQRSQAQNKATALSMLAAKLQMLIEQQNVQQVRDLRGVHQEASFGNQIRSYVLHPYTLVKDHRSNIETRNAQKVLDGDISEFLMVY</sequence>
<proteinExistence type="inferred from homology"/>
<feature type="domain" description="Prokaryotic-type class I peptide chain release factors" evidence="5">
    <location>
        <begin position="204"/>
        <end position="220"/>
    </location>
</feature>
<dbReference type="PANTHER" id="PTHR43116">
    <property type="entry name" value="PEPTIDE CHAIN RELEASE FACTOR 2"/>
    <property type="match status" value="1"/>
</dbReference>
<gene>
    <name evidence="6" type="ORF">A3E36_01275</name>
</gene>
<dbReference type="NCBIfam" id="TIGR00020">
    <property type="entry name" value="prfB"/>
    <property type="match status" value="1"/>
</dbReference>
<organism evidence="6 7">
    <name type="scientific">Candidatus Andersenbacteria bacterium RIFCSPHIGHO2_12_FULL_45_11b</name>
    <dbReference type="NCBI Taxonomy" id="1797282"/>
    <lineage>
        <taxon>Bacteria</taxon>
        <taxon>Candidatus Anderseniibacteriota</taxon>
    </lineage>
</organism>
<dbReference type="SMART" id="SM00937">
    <property type="entry name" value="PCRF"/>
    <property type="match status" value="1"/>
</dbReference>
<dbReference type="Gene3D" id="3.30.160.20">
    <property type="match status" value="1"/>
</dbReference>
<dbReference type="PANTHER" id="PTHR43116:SF3">
    <property type="entry name" value="CLASS I PEPTIDE CHAIN RELEASE FACTOR"/>
    <property type="match status" value="1"/>
</dbReference>
<protein>
    <recommendedName>
        <fullName evidence="4">Peptide chain release factor 2</fullName>
    </recommendedName>
</protein>
<dbReference type="InterPro" id="IPR000352">
    <property type="entry name" value="Pep_chain_release_fac_I"/>
</dbReference>